<dbReference type="InterPro" id="IPR036388">
    <property type="entry name" value="WH-like_DNA-bd_sf"/>
</dbReference>
<dbReference type="Gene3D" id="1.25.40.10">
    <property type="entry name" value="Tetratricopeptide repeat domain"/>
    <property type="match status" value="2"/>
</dbReference>
<evidence type="ECO:0000256" key="2">
    <source>
        <dbReference type="PROSITE-ProRule" id="PRU01091"/>
    </source>
</evidence>
<reference evidence="4 5" key="1">
    <citation type="submission" date="2020-08" db="EMBL/GenBank/DDBJ databases">
        <authorList>
            <person name="Xu S."/>
            <person name="Li A."/>
        </authorList>
    </citation>
    <scope>NUCLEOTIDE SEQUENCE [LARGE SCALE GENOMIC DNA]</scope>
    <source>
        <strain evidence="4 5">119BY6-57</strain>
    </source>
</reference>
<dbReference type="InterPro" id="IPR016032">
    <property type="entry name" value="Sig_transdc_resp-reg_C-effctor"/>
</dbReference>
<protein>
    <submittedName>
        <fullName evidence="4">Winged helix-turn-helix domain-containing protein</fullName>
    </submittedName>
</protein>
<feature type="DNA-binding region" description="OmpR/PhoB-type" evidence="2">
    <location>
        <begin position="16"/>
        <end position="112"/>
    </location>
</feature>
<dbReference type="PROSITE" id="PS51755">
    <property type="entry name" value="OMPR_PHOB"/>
    <property type="match status" value="1"/>
</dbReference>
<evidence type="ECO:0000256" key="1">
    <source>
        <dbReference type="ARBA" id="ARBA00023125"/>
    </source>
</evidence>
<dbReference type="SUPFAM" id="SSF46894">
    <property type="entry name" value="C-terminal effector domain of the bipartite response regulators"/>
    <property type="match status" value="1"/>
</dbReference>
<evidence type="ECO:0000313" key="4">
    <source>
        <dbReference type="EMBL" id="MBB1059705.1"/>
    </source>
</evidence>
<dbReference type="GO" id="GO:0003677">
    <property type="term" value="F:DNA binding"/>
    <property type="evidence" value="ECO:0007669"/>
    <property type="project" value="UniProtKB-UniRule"/>
</dbReference>
<dbReference type="Gene3D" id="1.10.10.10">
    <property type="entry name" value="Winged helix-like DNA-binding domain superfamily/Winged helix DNA-binding domain"/>
    <property type="match status" value="1"/>
</dbReference>
<keyword evidence="1 2" id="KW-0238">DNA-binding</keyword>
<dbReference type="EMBL" id="JACHTF010000003">
    <property type="protein sequence ID" value="MBB1059705.1"/>
    <property type="molecule type" value="Genomic_DNA"/>
</dbReference>
<proteinExistence type="predicted"/>
<dbReference type="Pfam" id="PF00486">
    <property type="entry name" value="Trans_reg_C"/>
    <property type="match status" value="1"/>
</dbReference>
<organism evidence="4 5">
    <name type="scientific">Marilutibacter spongiae</name>
    <dbReference type="NCBI Taxonomy" id="2025720"/>
    <lineage>
        <taxon>Bacteria</taxon>
        <taxon>Pseudomonadati</taxon>
        <taxon>Pseudomonadota</taxon>
        <taxon>Gammaproteobacteria</taxon>
        <taxon>Lysobacterales</taxon>
        <taxon>Lysobacteraceae</taxon>
        <taxon>Marilutibacter</taxon>
    </lineage>
</organism>
<dbReference type="GO" id="GO:0006355">
    <property type="term" value="P:regulation of DNA-templated transcription"/>
    <property type="evidence" value="ECO:0007669"/>
    <property type="project" value="InterPro"/>
</dbReference>
<dbReference type="SMART" id="SM00862">
    <property type="entry name" value="Trans_reg_C"/>
    <property type="match status" value="1"/>
</dbReference>
<evidence type="ECO:0000259" key="3">
    <source>
        <dbReference type="PROSITE" id="PS51755"/>
    </source>
</evidence>
<dbReference type="SUPFAM" id="SSF48452">
    <property type="entry name" value="TPR-like"/>
    <property type="match status" value="2"/>
</dbReference>
<keyword evidence="5" id="KW-1185">Reference proteome</keyword>
<dbReference type="InterPro" id="IPR011990">
    <property type="entry name" value="TPR-like_helical_dom_sf"/>
</dbReference>
<comment type="caution">
    <text evidence="4">The sequence shown here is derived from an EMBL/GenBank/DDBJ whole genome shotgun (WGS) entry which is preliminary data.</text>
</comment>
<dbReference type="Proteomes" id="UP000523196">
    <property type="component" value="Unassembled WGS sequence"/>
</dbReference>
<gene>
    <name evidence="4" type="ORF">H4F98_03880</name>
</gene>
<name>A0A7W3TJV5_9GAMM</name>
<dbReference type="InterPro" id="IPR001867">
    <property type="entry name" value="OmpR/PhoB-type_DNA-bd"/>
</dbReference>
<sequence>MPEVPETSTPSWPPRIRFLRIGDVVIDLALRRVLHGEQATELPQRVFDVLLLLAAEPHVLHTRQALLARVWSGVIVEDANLSQSVSVLRKALGEAHKTWIRTRSKQGYVFEPPFDIEALETWAPGEAPVAGVAVEEEAQVRDPAAPAVTGPASRRALSVRATLATAAALALLATLAWWLLPRLATPGDAPALPASVTLIPVEDPGRDNVDAASLELLDAWLGWKLGSLPDVTVLTPAHLAADPAAQARNTVVLLSTGPSPQGPETRVVRARFEKDGEVHRLQQEGDPADVALLVDRLSDAVLAALYPDRPPQAWPSLRVTPEAATGFLALERARRAHHWGDAVQAGDALVREAPDFALGHLHLARAQATLGRLPEARRHLETARELLQPMPAEAEALLKAQQLALSNDHAAAAEAYARLAQRYPDQTWFAQQQARALGRAGRFADALALMQTPIWDRPLPASTEMQKWFNRAIFQAPLGDLEGAIESARKADALAAAAGEEWAYDRGHTLMLLAQLQVDSEPDRDTRAGFEAAAAQFEKAGDAFSALRARFLGEVLGPPKAQYRYLDEWLAQARAAGQRQLELGALRAAAFQQYRAGNIQAYRLRLMQAMAVAESMDDPWSTNAIERDLLNEEYLQGRFTQAGERIARMAGNDQQGELVTWARLFEVFIDQMQGRNARALAAAERGRTRMDDPGLPSPSQSVRDRYACASGQIQTTMGDPQAARASYARCPATDPALELVAIIGLAEVDLDTGDTVAALAGLHRALGKLPDLDTAPGRWILKLEIAPLLAAAGEREEAERLNRDVLPEVQRAGYGMLTAMAQVGLAELALSRGELDESRRWAGQARASLPEPIWLVDQRIDLVEAGLARLAGDPAGADARLRTLEHEAGSRDDMLARLRALDALQGTTASGRVATTRMALVARTGLRGVSVDWMMPPAGGDSLKGDDTP</sequence>
<accession>A0A7W3TJV5</accession>
<dbReference type="RefSeq" id="WP_182685322.1">
    <property type="nucleotide sequence ID" value="NZ_JACHTF010000003.1"/>
</dbReference>
<dbReference type="CDD" id="cd00383">
    <property type="entry name" value="trans_reg_C"/>
    <property type="match status" value="1"/>
</dbReference>
<dbReference type="GO" id="GO:0000160">
    <property type="term" value="P:phosphorelay signal transduction system"/>
    <property type="evidence" value="ECO:0007669"/>
    <property type="project" value="InterPro"/>
</dbReference>
<evidence type="ECO:0000313" key="5">
    <source>
        <dbReference type="Proteomes" id="UP000523196"/>
    </source>
</evidence>
<dbReference type="AlphaFoldDB" id="A0A7W3TJV5"/>
<feature type="domain" description="OmpR/PhoB-type" evidence="3">
    <location>
        <begin position="16"/>
        <end position="112"/>
    </location>
</feature>